<keyword evidence="3" id="KW-0813">Transport</keyword>
<keyword evidence="7" id="KW-0915">Sodium</keyword>
<evidence type="ECO:0000313" key="14">
    <source>
        <dbReference type="Proteomes" id="UP000886998"/>
    </source>
</evidence>
<keyword evidence="9 12" id="KW-0472">Membrane</keyword>
<sequence length="285" mass="32277">NFKSIVAPDENGFPNLCVAIESLWGQPDTKEEQIPVTTETGSCCNQRVTTRLPSPYNTNCTDYLRLWRQNGGQGPLTERSSNVISLQACADKCKMDMMIEIYGCVGQSIPYPNNNSVCEDSSLYPSLEILKKCSKQCSEACEKRYLNLNFIFNRLEIEKFAHEAKYESVSMFSYIGGLHGHVVRDISDISLRFLETLRVTTRLPSPYNTNCTDYLRLQGQNGGKGPLTERSVSMFSYIGGYMGMWLGISLISLFDFLETLVSLCIYTLRNSKKFKKKSIQRSFDI</sequence>
<organism evidence="13 14">
    <name type="scientific">Trichonephila inaurata madagascariensis</name>
    <dbReference type="NCBI Taxonomy" id="2747483"/>
    <lineage>
        <taxon>Eukaryota</taxon>
        <taxon>Metazoa</taxon>
        <taxon>Ecdysozoa</taxon>
        <taxon>Arthropoda</taxon>
        <taxon>Chelicerata</taxon>
        <taxon>Arachnida</taxon>
        <taxon>Araneae</taxon>
        <taxon>Araneomorphae</taxon>
        <taxon>Entelegynae</taxon>
        <taxon>Araneoidea</taxon>
        <taxon>Nephilidae</taxon>
        <taxon>Trichonephila</taxon>
        <taxon>Trichonephila inaurata</taxon>
    </lineage>
</organism>
<keyword evidence="14" id="KW-1185">Reference proteome</keyword>
<evidence type="ECO:0000256" key="2">
    <source>
        <dbReference type="ARBA" id="ARBA00007193"/>
    </source>
</evidence>
<gene>
    <name evidence="13" type="primary">AVEN_228817_1</name>
    <name evidence="13" type="ORF">TNIN_209811</name>
</gene>
<dbReference type="GO" id="GO:0015280">
    <property type="term" value="F:ligand-gated sodium channel activity"/>
    <property type="evidence" value="ECO:0007669"/>
    <property type="project" value="TreeGrafter"/>
</dbReference>
<keyword evidence="5 12" id="KW-0812">Transmembrane</keyword>
<dbReference type="Gene3D" id="1.10.287.770">
    <property type="entry name" value="YojJ-like"/>
    <property type="match status" value="1"/>
</dbReference>
<reference evidence="13" key="1">
    <citation type="submission" date="2020-08" db="EMBL/GenBank/DDBJ databases">
        <title>Multicomponent nature underlies the extraordinary mechanical properties of spider dragline silk.</title>
        <authorList>
            <person name="Kono N."/>
            <person name="Nakamura H."/>
            <person name="Mori M."/>
            <person name="Yoshida Y."/>
            <person name="Ohtoshi R."/>
            <person name="Malay A.D."/>
            <person name="Moran D.A.P."/>
            <person name="Tomita M."/>
            <person name="Numata K."/>
            <person name="Arakawa K."/>
        </authorList>
    </citation>
    <scope>NUCLEOTIDE SEQUENCE</scope>
</reference>
<feature type="non-terminal residue" evidence="13">
    <location>
        <position position="1"/>
    </location>
</feature>
<keyword evidence="11" id="KW-0407">Ion channel</keyword>
<dbReference type="PANTHER" id="PTHR11690">
    <property type="entry name" value="AMILORIDE-SENSITIVE SODIUM CHANNEL-RELATED"/>
    <property type="match status" value="1"/>
</dbReference>
<dbReference type="PANTHER" id="PTHR11690:SF248">
    <property type="entry name" value="PICKPOCKET 17, ISOFORM A"/>
    <property type="match status" value="1"/>
</dbReference>
<evidence type="ECO:0000256" key="12">
    <source>
        <dbReference type="SAM" id="Phobius"/>
    </source>
</evidence>
<evidence type="ECO:0000256" key="6">
    <source>
        <dbReference type="ARBA" id="ARBA00022989"/>
    </source>
</evidence>
<dbReference type="OrthoDB" id="6434558at2759"/>
<dbReference type="GO" id="GO:0005886">
    <property type="term" value="C:plasma membrane"/>
    <property type="evidence" value="ECO:0007669"/>
    <property type="project" value="TreeGrafter"/>
</dbReference>
<keyword evidence="4" id="KW-0894">Sodium channel</keyword>
<evidence type="ECO:0000313" key="13">
    <source>
        <dbReference type="EMBL" id="GFY50330.1"/>
    </source>
</evidence>
<evidence type="ECO:0000256" key="8">
    <source>
        <dbReference type="ARBA" id="ARBA00023065"/>
    </source>
</evidence>
<evidence type="ECO:0000256" key="11">
    <source>
        <dbReference type="ARBA" id="ARBA00023303"/>
    </source>
</evidence>
<comment type="subcellular location">
    <subcellularLocation>
        <location evidence="1">Membrane</location>
        <topology evidence="1">Multi-pass membrane protein</topology>
    </subcellularLocation>
</comment>
<evidence type="ECO:0000256" key="3">
    <source>
        <dbReference type="ARBA" id="ARBA00022448"/>
    </source>
</evidence>
<proteinExistence type="inferred from homology"/>
<protein>
    <submittedName>
        <fullName evidence="13">Uncharacterized protein</fullName>
    </submittedName>
</protein>
<name>A0A8X6XB61_9ARAC</name>
<accession>A0A8X6XB61</accession>
<keyword evidence="10" id="KW-0739">Sodium transport</keyword>
<evidence type="ECO:0000256" key="7">
    <source>
        <dbReference type="ARBA" id="ARBA00023053"/>
    </source>
</evidence>
<comment type="caution">
    <text evidence="13">The sequence shown here is derived from an EMBL/GenBank/DDBJ whole genome shotgun (WGS) entry which is preliminary data.</text>
</comment>
<keyword evidence="8" id="KW-0406">Ion transport</keyword>
<feature type="transmembrane region" description="Helical" evidence="12">
    <location>
        <begin position="242"/>
        <end position="268"/>
    </location>
</feature>
<evidence type="ECO:0000256" key="10">
    <source>
        <dbReference type="ARBA" id="ARBA00023201"/>
    </source>
</evidence>
<dbReference type="InterPro" id="IPR001873">
    <property type="entry name" value="ENaC"/>
</dbReference>
<comment type="similarity">
    <text evidence="2">Belongs to the amiloride-sensitive sodium channel (TC 1.A.6) family.</text>
</comment>
<evidence type="ECO:0000256" key="1">
    <source>
        <dbReference type="ARBA" id="ARBA00004141"/>
    </source>
</evidence>
<evidence type="ECO:0000256" key="4">
    <source>
        <dbReference type="ARBA" id="ARBA00022461"/>
    </source>
</evidence>
<keyword evidence="6 12" id="KW-1133">Transmembrane helix</keyword>
<dbReference type="Proteomes" id="UP000886998">
    <property type="component" value="Unassembled WGS sequence"/>
</dbReference>
<evidence type="ECO:0000256" key="5">
    <source>
        <dbReference type="ARBA" id="ARBA00022692"/>
    </source>
</evidence>
<dbReference type="AlphaFoldDB" id="A0A8X6XB61"/>
<dbReference type="EMBL" id="BMAV01007423">
    <property type="protein sequence ID" value="GFY50330.1"/>
    <property type="molecule type" value="Genomic_DNA"/>
</dbReference>
<evidence type="ECO:0000256" key="9">
    <source>
        <dbReference type="ARBA" id="ARBA00023136"/>
    </source>
</evidence>